<evidence type="ECO:0000313" key="3">
    <source>
        <dbReference type="Proteomes" id="UP000223025"/>
    </source>
</evidence>
<dbReference type="GeneID" id="40088253"/>
<feature type="region of interest" description="Disordered" evidence="1">
    <location>
        <begin position="185"/>
        <end position="235"/>
    </location>
</feature>
<dbReference type="RefSeq" id="YP_009611915.1">
    <property type="nucleotide sequence ID" value="NC_042013.1"/>
</dbReference>
<dbReference type="KEGG" id="vg:40088253"/>
<reference evidence="2 3" key="1">
    <citation type="submission" date="2017-06" db="EMBL/GenBank/DDBJ databases">
        <authorList>
            <person name="Kim H.J."/>
            <person name="Triplett B.A."/>
        </authorList>
    </citation>
    <scope>NUCLEOTIDE SEQUENCE [LARGE SCALE GENOMIC DNA]</scope>
</reference>
<sequence length="235" mass="26245">MQRHIGKLINTDSRIAVVYMQIPNAEDYALIVQTDSLPDAYHDHLMKIIENEGQHDLCLADTLGRISFGDMGRNGLEVLHYAGALRREPITNVMMYPEPNQGIKLTELLKLMGKTTPTSRVDKRVDEDFVEYKDTVYSENAAVSESTGKLNIAKNLLIEAKMLDDDANARREKAYALCPELRPQQRSAPVVRELPTVKDTQPEVKPAPKKVTKPSAKVAETVPAKAGRGRPKKVQ</sequence>
<dbReference type="EMBL" id="MF403008">
    <property type="protein sequence ID" value="ASV44725.1"/>
    <property type="molecule type" value="Genomic_DNA"/>
</dbReference>
<accession>A0A223VZX8</accession>
<name>A0A223VZX8_9CAUD</name>
<organism evidence="2 3">
    <name type="scientific">Agrobacterium phage Atu_ph07</name>
    <dbReference type="NCBI Taxonomy" id="2024264"/>
    <lineage>
        <taxon>Viruses</taxon>
        <taxon>Duplodnaviria</taxon>
        <taxon>Heunggongvirae</taxon>
        <taxon>Uroviricota</taxon>
        <taxon>Caudoviricetes</taxon>
        <taxon>Polybotosvirus</taxon>
        <taxon>Polybotosvirus Atuph07</taxon>
    </lineage>
</organism>
<keyword evidence="3" id="KW-1185">Reference proteome</keyword>
<protein>
    <submittedName>
        <fullName evidence="2">Uncharacterized protein</fullName>
    </submittedName>
</protein>
<proteinExistence type="predicted"/>
<evidence type="ECO:0000256" key="1">
    <source>
        <dbReference type="SAM" id="MobiDB-lite"/>
    </source>
</evidence>
<evidence type="ECO:0000313" key="2">
    <source>
        <dbReference type="EMBL" id="ASV44725.1"/>
    </source>
</evidence>
<dbReference type="Proteomes" id="UP000223025">
    <property type="component" value="Segment"/>
</dbReference>